<dbReference type="Pfam" id="PF13409">
    <property type="entry name" value="GST_N_2"/>
    <property type="match status" value="1"/>
</dbReference>
<dbReference type="Gene3D" id="1.20.1050.10">
    <property type="match status" value="1"/>
</dbReference>
<reference evidence="3" key="2">
    <citation type="submission" date="2020-05" db="EMBL/GenBank/DDBJ databases">
        <authorList>
            <person name="Kim H.-S."/>
            <person name="Proctor R.H."/>
            <person name="Brown D.W."/>
        </authorList>
    </citation>
    <scope>NUCLEOTIDE SEQUENCE</scope>
    <source>
        <strain evidence="3">NRRL 22465</strain>
    </source>
</reference>
<organism evidence="3 4">
    <name type="scientific">Fusarium zealandicum</name>
    <dbReference type="NCBI Taxonomy" id="1053134"/>
    <lineage>
        <taxon>Eukaryota</taxon>
        <taxon>Fungi</taxon>
        <taxon>Dikarya</taxon>
        <taxon>Ascomycota</taxon>
        <taxon>Pezizomycotina</taxon>
        <taxon>Sordariomycetes</taxon>
        <taxon>Hypocreomycetidae</taxon>
        <taxon>Hypocreales</taxon>
        <taxon>Nectriaceae</taxon>
        <taxon>Fusarium</taxon>
        <taxon>Fusarium staphyleae species complex</taxon>
    </lineage>
</organism>
<reference evidence="3" key="1">
    <citation type="journal article" date="2020" name="BMC Genomics">
        <title>Correction to: Identification and distribution of gene clusters required for synthesis of sphingolipid metabolism inhibitors in diverse species of the filamentous fungus Fusarium.</title>
        <authorList>
            <person name="Kim H.S."/>
            <person name="Lohmar J.M."/>
            <person name="Busman M."/>
            <person name="Brown D.W."/>
            <person name="Naumann T.A."/>
            <person name="Divon H.H."/>
            <person name="Lysoe E."/>
            <person name="Uhlig S."/>
            <person name="Proctor R.H."/>
        </authorList>
    </citation>
    <scope>NUCLEOTIDE SEQUENCE</scope>
    <source>
        <strain evidence="3">NRRL 22465</strain>
    </source>
</reference>
<feature type="domain" description="GST N-terminal" evidence="2">
    <location>
        <begin position="6"/>
        <end position="97"/>
    </location>
</feature>
<dbReference type="SFLD" id="SFLDG00358">
    <property type="entry name" value="Main_(cytGST)"/>
    <property type="match status" value="1"/>
</dbReference>
<dbReference type="Proteomes" id="UP000635477">
    <property type="component" value="Unassembled WGS sequence"/>
</dbReference>
<gene>
    <name evidence="3" type="ORF">FZEAL_298</name>
</gene>
<dbReference type="InterPro" id="IPR040079">
    <property type="entry name" value="Glutathione_S-Trfase"/>
</dbReference>
<dbReference type="InterPro" id="IPR036282">
    <property type="entry name" value="Glutathione-S-Trfase_C_sf"/>
</dbReference>
<dbReference type="InterPro" id="IPR004045">
    <property type="entry name" value="Glutathione_S-Trfase_N"/>
</dbReference>
<dbReference type="SFLD" id="SFLDS00019">
    <property type="entry name" value="Glutathione_Transferase_(cytos"/>
    <property type="match status" value="1"/>
</dbReference>
<comment type="caution">
    <text evidence="3">The sequence shown here is derived from an EMBL/GenBank/DDBJ whole genome shotgun (WGS) entry which is preliminary data.</text>
</comment>
<evidence type="ECO:0000256" key="1">
    <source>
        <dbReference type="ARBA" id="ARBA00007409"/>
    </source>
</evidence>
<proteinExistence type="inferred from homology"/>
<dbReference type="CDD" id="cd03189">
    <property type="entry name" value="GST_C_GTT1_like"/>
    <property type="match status" value="1"/>
</dbReference>
<dbReference type="AlphaFoldDB" id="A0A8H4XQK1"/>
<evidence type="ECO:0000313" key="3">
    <source>
        <dbReference type="EMBL" id="KAF4984564.1"/>
    </source>
</evidence>
<dbReference type="CDD" id="cd03046">
    <property type="entry name" value="GST_N_GTT1_like"/>
    <property type="match status" value="1"/>
</dbReference>
<dbReference type="PANTHER" id="PTHR44051">
    <property type="entry name" value="GLUTATHIONE S-TRANSFERASE-RELATED"/>
    <property type="match status" value="1"/>
</dbReference>
<accession>A0A8H4XQK1</accession>
<keyword evidence="4" id="KW-1185">Reference proteome</keyword>
<dbReference type="PROSITE" id="PS50404">
    <property type="entry name" value="GST_NTER"/>
    <property type="match status" value="1"/>
</dbReference>
<protein>
    <recommendedName>
        <fullName evidence="2">GST N-terminal domain-containing protein</fullName>
    </recommendedName>
</protein>
<dbReference type="OrthoDB" id="2098326at2759"/>
<name>A0A8H4XQK1_9HYPO</name>
<dbReference type="Gene3D" id="3.40.30.10">
    <property type="entry name" value="Glutaredoxin"/>
    <property type="match status" value="1"/>
</dbReference>
<dbReference type="SUPFAM" id="SSF47616">
    <property type="entry name" value="GST C-terminal domain-like"/>
    <property type="match status" value="1"/>
</dbReference>
<evidence type="ECO:0000313" key="4">
    <source>
        <dbReference type="Proteomes" id="UP000635477"/>
    </source>
</evidence>
<comment type="similarity">
    <text evidence="1">Belongs to the GST superfamily.</text>
</comment>
<evidence type="ECO:0000259" key="2">
    <source>
        <dbReference type="PROSITE" id="PS50404"/>
    </source>
</evidence>
<dbReference type="Pfam" id="PF13410">
    <property type="entry name" value="GST_C_2"/>
    <property type="match status" value="1"/>
</dbReference>
<sequence length="266" mass="30092">MASDELPKVKLYWLDQSRSQRILWLLEELKLPYELEIFHRSKETKLAPPELQKVHPLGKSPVIGITPAGADEGTEPIILAESGFMTQYLTEHCPEGKRLMPQRWKDGMEGKIGGETEAWMRYQYYLHYCEGSFMPILVMALVVGSLKSPAVPFFIRPISSMMANRIFSLFIFPNAHRNLTMIEGHLATSEGDYLCGTQLTAADILMSFPLIAAQSRFDDFGTWEGGSWKTEFPKTAAYVKRLEAEEGYLKSVEKIKEIDGGFTSVL</sequence>
<dbReference type="PANTHER" id="PTHR44051:SF9">
    <property type="entry name" value="GLUTATHIONE S-TRANSFERASE 1"/>
    <property type="match status" value="1"/>
</dbReference>
<dbReference type="InterPro" id="IPR036249">
    <property type="entry name" value="Thioredoxin-like_sf"/>
</dbReference>
<dbReference type="SUPFAM" id="SSF52833">
    <property type="entry name" value="Thioredoxin-like"/>
    <property type="match status" value="1"/>
</dbReference>
<dbReference type="EMBL" id="JABEYC010000014">
    <property type="protein sequence ID" value="KAF4984564.1"/>
    <property type="molecule type" value="Genomic_DNA"/>
</dbReference>